<sequence length="254" mass="27758">MLITSLVLAHLTFHSITSPSLVHLPLPPRLNRSPNALLFILSFTFTSHPDLPSIYSFHVSLPRCRRHIHSPLNPAPLVICIHAPARPCDDFSTLRSAEHGHLLPSLLTASTATLLLLIPLLCLASLADQPNALELTLTLTAAYPAASHHPPTALLDDLRGLLSSHHKPSFAGPTRDDSPKILVLRRVAYSPPPHSSGNSRSSPSHPPTFRLFNCFTISIWAPHSRRSPSSGPPLLMLLWPVLVPIRHKKNGTLV</sequence>
<name>A0AAW0DDU7_9AGAR</name>
<organism evidence="2 3">
    <name type="scientific">Favolaschia claudopus</name>
    <dbReference type="NCBI Taxonomy" id="2862362"/>
    <lineage>
        <taxon>Eukaryota</taxon>
        <taxon>Fungi</taxon>
        <taxon>Dikarya</taxon>
        <taxon>Basidiomycota</taxon>
        <taxon>Agaricomycotina</taxon>
        <taxon>Agaricomycetes</taxon>
        <taxon>Agaricomycetidae</taxon>
        <taxon>Agaricales</taxon>
        <taxon>Marasmiineae</taxon>
        <taxon>Mycenaceae</taxon>
        <taxon>Favolaschia</taxon>
    </lineage>
</organism>
<dbReference type="Proteomes" id="UP001362999">
    <property type="component" value="Unassembled WGS sequence"/>
</dbReference>
<feature type="signal peptide" evidence="1">
    <location>
        <begin position="1"/>
        <end position="17"/>
    </location>
</feature>
<feature type="chain" id="PRO_5043743360" evidence="1">
    <location>
        <begin position="18"/>
        <end position="254"/>
    </location>
</feature>
<protein>
    <submittedName>
        <fullName evidence="2">Uncharacterized protein</fullName>
    </submittedName>
</protein>
<keyword evidence="1" id="KW-0732">Signal</keyword>
<proteinExistence type="predicted"/>
<evidence type="ECO:0000313" key="3">
    <source>
        <dbReference type="Proteomes" id="UP001362999"/>
    </source>
</evidence>
<gene>
    <name evidence="2" type="ORF">R3P38DRAFT_3175262</name>
</gene>
<dbReference type="EMBL" id="JAWWNJ010000009">
    <property type="protein sequence ID" value="KAK7049014.1"/>
    <property type="molecule type" value="Genomic_DNA"/>
</dbReference>
<evidence type="ECO:0000313" key="2">
    <source>
        <dbReference type="EMBL" id="KAK7049014.1"/>
    </source>
</evidence>
<dbReference type="AlphaFoldDB" id="A0AAW0DDU7"/>
<keyword evidence="3" id="KW-1185">Reference proteome</keyword>
<comment type="caution">
    <text evidence="2">The sequence shown here is derived from an EMBL/GenBank/DDBJ whole genome shotgun (WGS) entry which is preliminary data.</text>
</comment>
<reference evidence="2 3" key="1">
    <citation type="journal article" date="2024" name="J Genomics">
        <title>Draft genome sequencing and assembly of Favolaschia claudopus CIRM-BRFM 2984 isolated from oak limbs.</title>
        <authorList>
            <person name="Navarro D."/>
            <person name="Drula E."/>
            <person name="Chaduli D."/>
            <person name="Cazenave R."/>
            <person name="Ahrendt S."/>
            <person name="Wang J."/>
            <person name="Lipzen A."/>
            <person name="Daum C."/>
            <person name="Barry K."/>
            <person name="Grigoriev I.V."/>
            <person name="Favel A."/>
            <person name="Rosso M.N."/>
            <person name="Martin F."/>
        </authorList>
    </citation>
    <scope>NUCLEOTIDE SEQUENCE [LARGE SCALE GENOMIC DNA]</scope>
    <source>
        <strain evidence="2 3">CIRM-BRFM 2984</strain>
    </source>
</reference>
<accession>A0AAW0DDU7</accession>
<evidence type="ECO:0000256" key="1">
    <source>
        <dbReference type="SAM" id="SignalP"/>
    </source>
</evidence>